<feature type="signal peptide" evidence="4">
    <location>
        <begin position="1"/>
        <end position="22"/>
    </location>
</feature>
<proteinExistence type="inferred from homology"/>
<keyword evidence="2 4" id="KW-0732">Signal</keyword>
<organism evidence="7 8">
    <name type="scientific">Amycolatopsis plumensis</name>
    <dbReference type="NCBI Taxonomy" id="236508"/>
    <lineage>
        <taxon>Bacteria</taxon>
        <taxon>Bacillati</taxon>
        <taxon>Actinomycetota</taxon>
        <taxon>Actinomycetes</taxon>
        <taxon>Pseudonocardiales</taxon>
        <taxon>Pseudonocardiaceae</taxon>
        <taxon>Amycolatopsis</taxon>
    </lineage>
</organism>
<evidence type="ECO:0000313" key="8">
    <source>
        <dbReference type="Proteomes" id="UP001589535"/>
    </source>
</evidence>
<evidence type="ECO:0000256" key="2">
    <source>
        <dbReference type="ARBA" id="ARBA00022729"/>
    </source>
</evidence>
<evidence type="ECO:0000256" key="1">
    <source>
        <dbReference type="ARBA" id="ARBA00010088"/>
    </source>
</evidence>
<dbReference type="PANTHER" id="PTHR43248:SF29">
    <property type="entry name" value="TRIPEPTIDYL AMINOPEPTIDASE"/>
    <property type="match status" value="1"/>
</dbReference>
<dbReference type="EMBL" id="JBHMBK010000074">
    <property type="protein sequence ID" value="MFB9691186.1"/>
    <property type="molecule type" value="Genomic_DNA"/>
</dbReference>
<dbReference type="InterPro" id="IPR029058">
    <property type="entry name" value="AB_hydrolase_fold"/>
</dbReference>
<accession>A0ABV5ULB7</accession>
<feature type="chain" id="PRO_5046437231" evidence="4">
    <location>
        <begin position="23"/>
        <end position="506"/>
    </location>
</feature>
<name>A0ABV5ULB7_9PSEU</name>
<evidence type="ECO:0000259" key="5">
    <source>
        <dbReference type="Pfam" id="PF00561"/>
    </source>
</evidence>
<keyword evidence="3 7" id="KW-0378">Hydrolase</keyword>
<feature type="domain" description="AB hydrolase-1" evidence="5">
    <location>
        <begin position="93"/>
        <end position="243"/>
    </location>
</feature>
<protein>
    <submittedName>
        <fullName evidence="7">Alpha/beta hydrolase</fullName>
    </submittedName>
</protein>
<keyword evidence="8" id="KW-1185">Reference proteome</keyword>
<comment type="caution">
    <text evidence="7">The sequence shown here is derived from an EMBL/GenBank/DDBJ whole genome shotgun (WGS) entry which is preliminary data.</text>
</comment>
<dbReference type="Proteomes" id="UP001589535">
    <property type="component" value="Unassembled WGS sequence"/>
</dbReference>
<dbReference type="PANTHER" id="PTHR43248">
    <property type="entry name" value="2-SUCCINYL-6-HYDROXY-2,4-CYCLOHEXADIENE-1-CARBOXYLATE SYNTHASE"/>
    <property type="match status" value="1"/>
</dbReference>
<reference evidence="7 8" key="1">
    <citation type="submission" date="2024-09" db="EMBL/GenBank/DDBJ databases">
        <authorList>
            <person name="Sun Q."/>
            <person name="Mori K."/>
        </authorList>
    </citation>
    <scope>NUCLEOTIDE SEQUENCE [LARGE SCALE GENOMIC DNA]</scope>
    <source>
        <strain evidence="7 8">JCM 13852</strain>
    </source>
</reference>
<dbReference type="InterPro" id="IPR051601">
    <property type="entry name" value="Serine_prot/Carboxylest_S33"/>
</dbReference>
<dbReference type="InterPro" id="IPR013595">
    <property type="entry name" value="Pept_S33_TAP-like_C"/>
</dbReference>
<dbReference type="Pfam" id="PF08386">
    <property type="entry name" value="Abhydrolase_4"/>
    <property type="match status" value="1"/>
</dbReference>
<sequence length="506" mass="54324">MLTFVGVVVLTCLTLFPPAASAASRPPSGLRGVPIPALAWAPCDTSGDGYECAIAQVPLDYRNPGGRKIALSVIRKPATDPAHRIGSLFTSPGGPGLEAFYSVRDLGSSAPQVLRERYDIVGFDPRGVGGSARVTCVSQPVYSKQWAASTGRPSSGGFERAIAFGKQFNDGCVLSDAELLPYMGTEFAARDMDLLRAAMGDERLNFFGFSYGTYLGTVYANLFPERVRVLALDGGIEPDSYTNDPYRNNYDQYVAADASLTRFLTWCLKSPTQCAFGGGHPVEAFRVLQASLDADPVRASDGRVIATGALFSFWVSQELGGGRANWPMLAGYLQEVATKRSGWLVREISPGYTTYMNNNAVIECGDRRFPRDTALLRSNVSIAVAAAPLLGPALAYGPPSYDQGNAQSCAQWPAERLSSYSGPWSAPGVAPVLVVGTTNDPDVPYQHAVKLSRTLQNARLLTFQGETHTTWFYSECSKAYITRYLVDGTLPPPNSVCADEALPAGT</sequence>
<dbReference type="RefSeq" id="WP_378207781.1">
    <property type="nucleotide sequence ID" value="NZ_JBHMBK010000074.1"/>
</dbReference>
<evidence type="ECO:0000259" key="6">
    <source>
        <dbReference type="Pfam" id="PF08386"/>
    </source>
</evidence>
<dbReference type="InterPro" id="IPR000073">
    <property type="entry name" value="AB_hydrolase_1"/>
</dbReference>
<dbReference type="Gene3D" id="3.40.50.1820">
    <property type="entry name" value="alpha/beta hydrolase"/>
    <property type="match status" value="1"/>
</dbReference>
<dbReference type="Pfam" id="PF00561">
    <property type="entry name" value="Abhydrolase_1"/>
    <property type="match status" value="1"/>
</dbReference>
<dbReference type="GO" id="GO:0016787">
    <property type="term" value="F:hydrolase activity"/>
    <property type="evidence" value="ECO:0007669"/>
    <property type="project" value="UniProtKB-KW"/>
</dbReference>
<evidence type="ECO:0000256" key="3">
    <source>
        <dbReference type="ARBA" id="ARBA00022801"/>
    </source>
</evidence>
<gene>
    <name evidence="7" type="ORF">ACFFTO_44035</name>
</gene>
<evidence type="ECO:0000256" key="4">
    <source>
        <dbReference type="SAM" id="SignalP"/>
    </source>
</evidence>
<comment type="similarity">
    <text evidence="1">Belongs to the peptidase S33 family.</text>
</comment>
<evidence type="ECO:0000313" key="7">
    <source>
        <dbReference type="EMBL" id="MFB9691186.1"/>
    </source>
</evidence>
<dbReference type="SUPFAM" id="SSF53474">
    <property type="entry name" value="alpha/beta-Hydrolases"/>
    <property type="match status" value="1"/>
</dbReference>
<feature type="domain" description="Peptidase S33 tripeptidyl aminopeptidase-like C-terminal" evidence="6">
    <location>
        <begin position="406"/>
        <end position="497"/>
    </location>
</feature>